<dbReference type="EMBL" id="JBHSZZ010000036">
    <property type="protein sequence ID" value="MFC7187234.1"/>
    <property type="molecule type" value="Genomic_DNA"/>
</dbReference>
<feature type="region of interest" description="Disordered" evidence="1">
    <location>
        <begin position="87"/>
        <end position="131"/>
    </location>
</feature>
<proteinExistence type="predicted"/>
<sequence>MPRSIKETADRAGKLRMHYARSEFDKLPPAGEEWKWGDVAARGDDDGMPESAMHTVKPYLHNHGDGWYETSERLETYLDDKYGIECAGDAGRVPEPDPEQRELPGIEASPSTDTHARADGGDEDSMQVTFGGERADPEVLAAQSLDKHIESVKAMCAGGENQGRDATQMTIGVYDRATVGGFQVSGGELPSGEA</sequence>
<protein>
    <submittedName>
        <fullName evidence="2">Uncharacterized protein</fullName>
    </submittedName>
</protein>
<keyword evidence="3" id="KW-1185">Reference proteome</keyword>
<accession>A0ABD5YH29</accession>
<name>A0ABD5YH29_9EURY</name>
<dbReference type="Proteomes" id="UP001596390">
    <property type="component" value="Unassembled WGS sequence"/>
</dbReference>
<comment type="caution">
    <text evidence="2">The sequence shown here is derived from an EMBL/GenBank/DDBJ whole genome shotgun (WGS) entry which is preliminary data.</text>
</comment>
<reference evidence="2 3" key="1">
    <citation type="journal article" date="2019" name="Int. J. Syst. Evol. Microbiol.">
        <title>The Global Catalogue of Microorganisms (GCM) 10K type strain sequencing project: providing services to taxonomists for standard genome sequencing and annotation.</title>
        <authorList>
            <consortium name="The Broad Institute Genomics Platform"/>
            <consortium name="The Broad Institute Genome Sequencing Center for Infectious Disease"/>
            <person name="Wu L."/>
            <person name="Ma J."/>
        </authorList>
    </citation>
    <scope>NUCLEOTIDE SEQUENCE [LARGE SCALE GENOMIC DNA]</scope>
    <source>
        <strain evidence="2 3">Q85</strain>
    </source>
</reference>
<dbReference type="RefSeq" id="WP_267664416.1">
    <property type="nucleotide sequence ID" value="NZ_JAODIX010000036.1"/>
</dbReference>
<evidence type="ECO:0000313" key="3">
    <source>
        <dbReference type="Proteomes" id="UP001596390"/>
    </source>
</evidence>
<evidence type="ECO:0000256" key="1">
    <source>
        <dbReference type="SAM" id="MobiDB-lite"/>
    </source>
</evidence>
<gene>
    <name evidence="2" type="ORF">ACFQMK_10095</name>
</gene>
<dbReference type="AlphaFoldDB" id="A0ABD5YH29"/>
<organism evidence="2 3">
    <name type="scientific">Halorubrum yunnanense</name>
    <dbReference type="NCBI Taxonomy" id="1526162"/>
    <lineage>
        <taxon>Archaea</taxon>
        <taxon>Methanobacteriati</taxon>
        <taxon>Methanobacteriota</taxon>
        <taxon>Stenosarchaea group</taxon>
        <taxon>Halobacteria</taxon>
        <taxon>Halobacteriales</taxon>
        <taxon>Haloferacaceae</taxon>
        <taxon>Halorubrum</taxon>
    </lineage>
</organism>
<feature type="compositionally biased region" description="Basic and acidic residues" evidence="1">
    <location>
        <begin position="92"/>
        <end position="104"/>
    </location>
</feature>
<evidence type="ECO:0000313" key="2">
    <source>
        <dbReference type="EMBL" id="MFC7187234.1"/>
    </source>
</evidence>